<proteinExistence type="predicted"/>
<dbReference type="Proteomes" id="UP001187415">
    <property type="component" value="Unassembled WGS sequence"/>
</dbReference>
<evidence type="ECO:0000313" key="2">
    <source>
        <dbReference type="Proteomes" id="UP001187415"/>
    </source>
</evidence>
<keyword evidence="2" id="KW-1185">Reference proteome</keyword>
<sequence length="79" mass="8973">MRGKNSALIIQKGQLVQRRNKRGGERLTQLWGSCLFYLFKLAVELHNKLDTLQPQASPAGSTWTWLSFTEGLQHCTSVK</sequence>
<organism evidence="1 2">
    <name type="scientific">Channa striata</name>
    <name type="common">Snakehead murrel</name>
    <name type="synonym">Ophicephalus striatus</name>
    <dbReference type="NCBI Taxonomy" id="64152"/>
    <lineage>
        <taxon>Eukaryota</taxon>
        <taxon>Metazoa</taxon>
        <taxon>Chordata</taxon>
        <taxon>Craniata</taxon>
        <taxon>Vertebrata</taxon>
        <taxon>Euteleostomi</taxon>
        <taxon>Actinopterygii</taxon>
        <taxon>Neopterygii</taxon>
        <taxon>Teleostei</taxon>
        <taxon>Neoteleostei</taxon>
        <taxon>Acanthomorphata</taxon>
        <taxon>Anabantaria</taxon>
        <taxon>Anabantiformes</taxon>
        <taxon>Channoidei</taxon>
        <taxon>Channidae</taxon>
        <taxon>Channa</taxon>
    </lineage>
</organism>
<name>A0AA88MU14_CHASR</name>
<gene>
    <name evidence="1" type="ORF">Q5P01_011780</name>
</gene>
<dbReference type="AlphaFoldDB" id="A0AA88MU14"/>
<evidence type="ECO:0000313" key="1">
    <source>
        <dbReference type="EMBL" id="KAK2845121.1"/>
    </source>
</evidence>
<protein>
    <submittedName>
        <fullName evidence="1">Uncharacterized protein</fullName>
    </submittedName>
</protein>
<reference evidence="1" key="1">
    <citation type="submission" date="2023-07" db="EMBL/GenBank/DDBJ databases">
        <title>Chromosome-level Genome Assembly of Striped Snakehead (Channa striata).</title>
        <authorList>
            <person name="Liu H."/>
        </authorList>
    </citation>
    <scope>NUCLEOTIDE SEQUENCE</scope>
    <source>
        <strain evidence="1">Gz</strain>
        <tissue evidence="1">Muscle</tissue>
    </source>
</reference>
<comment type="caution">
    <text evidence="1">The sequence shown here is derived from an EMBL/GenBank/DDBJ whole genome shotgun (WGS) entry which is preliminary data.</text>
</comment>
<accession>A0AA88MU14</accession>
<dbReference type="EMBL" id="JAUPFM010000008">
    <property type="protein sequence ID" value="KAK2845121.1"/>
    <property type="molecule type" value="Genomic_DNA"/>
</dbReference>